<proteinExistence type="inferred from homology"/>
<evidence type="ECO:0000256" key="2">
    <source>
        <dbReference type="ARBA" id="ARBA00007639"/>
    </source>
</evidence>
<evidence type="ECO:0000256" key="3">
    <source>
        <dbReference type="ARBA" id="ARBA00022729"/>
    </source>
</evidence>
<feature type="domain" description="Periplasmic binding protein" evidence="6">
    <location>
        <begin position="79"/>
        <end position="327"/>
    </location>
</feature>
<dbReference type="PANTHER" id="PTHR46847">
    <property type="entry name" value="D-ALLOSE-BINDING PERIPLASMIC PROTEIN-RELATED"/>
    <property type="match status" value="1"/>
</dbReference>
<accession>A0A6N2SQA7</accession>
<dbReference type="Gene3D" id="3.40.50.2300">
    <property type="match status" value="2"/>
</dbReference>
<gene>
    <name evidence="7" type="primary">rbsB_2</name>
    <name evidence="7" type="ORF">CBLFYP116_01247</name>
</gene>
<dbReference type="SUPFAM" id="SSF53822">
    <property type="entry name" value="Periplasmic binding protein-like I"/>
    <property type="match status" value="1"/>
</dbReference>
<keyword evidence="3 5" id="KW-0732">Signal</keyword>
<dbReference type="CDD" id="cd19971">
    <property type="entry name" value="PBP1_ABC_sugar_binding-like"/>
    <property type="match status" value="1"/>
</dbReference>
<protein>
    <submittedName>
        <fullName evidence="7">D-ribose-binding periplasmic protein</fullName>
    </submittedName>
</protein>
<dbReference type="InterPro" id="IPR025997">
    <property type="entry name" value="SBP_2_dom"/>
</dbReference>
<name>A0A6N2SQA7_9FIRM</name>
<feature type="chain" id="PRO_5026912302" evidence="5">
    <location>
        <begin position="26"/>
        <end position="354"/>
    </location>
</feature>
<dbReference type="Pfam" id="PF13407">
    <property type="entry name" value="Peripla_BP_4"/>
    <property type="match status" value="1"/>
</dbReference>
<comment type="similarity">
    <text evidence="2">Belongs to the bacterial solute-binding protein 2 family.</text>
</comment>
<dbReference type="GO" id="GO:0030313">
    <property type="term" value="C:cell envelope"/>
    <property type="evidence" value="ECO:0007669"/>
    <property type="project" value="UniProtKB-SubCell"/>
</dbReference>
<comment type="subcellular location">
    <subcellularLocation>
        <location evidence="1">Cell envelope</location>
    </subcellularLocation>
</comment>
<dbReference type="PANTHER" id="PTHR46847:SF1">
    <property type="entry name" value="D-ALLOSE-BINDING PERIPLASMIC PROTEIN-RELATED"/>
    <property type="match status" value="1"/>
</dbReference>
<feature type="compositionally biased region" description="Low complexity" evidence="4">
    <location>
        <begin position="33"/>
        <end position="66"/>
    </location>
</feature>
<dbReference type="InterPro" id="IPR028082">
    <property type="entry name" value="Peripla_BP_I"/>
</dbReference>
<feature type="region of interest" description="Disordered" evidence="4">
    <location>
        <begin position="33"/>
        <end position="70"/>
    </location>
</feature>
<evidence type="ECO:0000259" key="6">
    <source>
        <dbReference type="Pfam" id="PF13407"/>
    </source>
</evidence>
<sequence>MMKKRFATAVTIALAAASIFGCSNSASQSKQTTQAAAAAAEENTTEAAGNTTEAAAGEKASSGADASSDKGGKTFGVTYWIESDFFKTVADSITSAAEADGNKTVVVDAQQDSTKQIQIIEDFIAQDVDAVFLNPVDRDAVAPALQKLKEAGIPVINFDSSVANLDLVDAYVATDNLQAGKLCAESMIKDFPEGGPIAVLNYPANSACLDREKGFLETIEGKGFEVVATFDAEGTVEKGQNITSDILQAHPDIVAIFSINDQAGMGAYAACTTSGANVSIYGVDGAPEAKQVIAKEGSIYRMTAAQSPIKIGTNCYDVAMTILSGEKPAQFQIDVPAFTIDSTNIQEYLGAGWQ</sequence>
<evidence type="ECO:0000256" key="1">
    <source>
        <dbReference type="ARBA" id="ARBA00004196"/>
    </source>
</evidence>
<feature type="signal peptide" evidence="5">
    <location>
        <begin position="1"/>
        <end position="25"/>
    </location>
</feature>
<evidence type="ECO:0000256" key="5">
    <source>
        <dbReference type="SAM" id="SignalP"/>
    </source>
</evidence>
<organism evidence="7">
    <name type="scientific">Enterocloster bolteae</name>
    <dbReference type="NCBI Taxonomy" id="208479"/>
    <lineage>
        <taxon>Bacteria</taxon>
        <taxon>Bacillati</taxon>
        <taxon>Bacillota</taxon>
        <taxon>Clostridia</taxon>
        <taxon>Lachnospirales</taxon>
        <taxon>Lachnospiraceae</taxon>
        <taxon>Enterocloster</taxon>
    </lineage>
</organism>
<evidence type="ECO:0000313" key="7">
    <source>
        <dbReference type="EMBL" id="VYS94361.1"/>
    </source>
</evidence>
<dbReference type="GO" id="GO:0030246">
    <property type="term" value="F:carbohydrate binding"/>
    <property type="evidence" value="ECO:0007669"/>
    <property type="project" value="UniProtKB-ARBA"/>
</dbReference>
<dbReference type="PROSITE" id="PS51257">
    <property type="entry name" value="PROKAR_LIPOPROTEIN"/>
    <property type="match status" value="1"/>
</dbReference>
<dbReference type="GeneID" id="23111856"/>
<reference evidence="7" key="1">
    <citation type="submission" date="2019-11" db="EMBL/GenBank/DDBJ databases">
        <authorList>
            <person name="Feng L."/>
        </authorList>
    </citation>
    <scope>NUCLEOTIDE SEQUENCE</scope>
    <source>
        <strain evidence="7">CbolteaeLFYP116</strain>
    </source>
</reference>
<evidence type="ECO:0000256" key="4">
    <source>
        <dbReference type="SAM" id="MobiDB-lite"/>
    </source>
</evidence>
<dbReference type="RefSeq" id="WP_002574299.1">
    <property type="nucleotide sequence ID" value="NZ_BAABZS010000001.1"/>
</dbReference>
<dbReference type="AlphaFoldDB" id="A0A6N2SQA7"/>
<dbReference type="EMBL" id="CACRTF010000010">
    <property type="protein sequence ID" value="VYS94361.1"/>
    <property type="molecule type" value="Genomic_DNA"/>
</dbReference>